<evidence type="ECO:0000313" key="2">
    <source>
        <dbReference type="EMBL" id="EFX74591.1"/>
    </source>
</evidence>
<dbReference type="AlphaFoldDB" id="E9H138"/>
<sequence length="178" mass="20346">MVKRFKLTMSSLLSVGTLGRSLVYGCLLGMADTKASRRRHTTRPQHSQEPVEAHNYYTTKAPEYYTEADAAPSYNIKRTTPKLPSTKTTKSPEYYTYPPTYYTTKAAEYYTEPPKYYTNKAPEYYTTTCASLSLYTEAPKYYSALSYTTTTEAAKYYAAPTYYTAAAPSYYVESEYYT</sequence>
<dbReference type="Proteomes" id="UP000000305">
    <property type="component" value="Unassembled WGS sequence"/>
</dbReference>
<dbReference type="OrthoDB" id="6379388at2759"/>
<dbReference type="EMBL" id="GL732582">
    <property type="protein sequence ID" value="EFX74591.1"/>
    <property type="molecule type" value="Genomic_DNA"/>
</dbReference>
<evidence type="ECO:0000313" key="3">
    <source>
        <dbReference type="Proteomes" id="UP000000305"/>
    </source>
</evidence>
<gene>
    <name evidence="2" type="ORF">DAPPUDRAFT_251776</name>
    <name evidence="1" type="ORF">DAPPUDRAFT_307232</name>
</gene>
<dbReference type="KEGG" id="dpx:DAPPUDRAFT_251776"/>
<dbReference type="EMBL" id="GL732582">
    <property type="protein sequence ID" value="EFX74563.1"/>
    <property type="molecule type" value="Genomic_DNA"/>
</dbReference>
<proteinExistence type="predicted"/>
<evidence type="ECO:0000313" key="1">
    <source>
        <dbReference type="EMBL" id="EFX74563.1"/>
    </source>
</evidence>
<keyword evidence="3" id="KW-1185">Reference proteome</keyword>
<dbReference type="PANTHER" id="PTHR23263">
    <property type="entry name" value="SMALL PROLINE-RICH PROTEIN"/>
    <property type="match status" value="1"/>
</dbReference>
<dbReference type="HOGENOM" id="CLU_1512149_0_0_1"/>
<protein>
    <submittedName>
        <fullName evidence="1">Uncharacterized protein</fullName>
    </submittedName>
</protein>
<name>E9H138_DAPPU</name>
<organism evidence="1 3">
    <name type="scientific">Daphnia pulex</name>
    <name type="common">Water flea</name>
    <dbReference type="NCBI Taxonomy" id="6669"/>
    <lineage>
        <taxon>Eukaryota</taxon>
        <taxon>Metazoa</taxon>
        <taxon>Ecdysozoa</taxon>
        <taxon>Arthropoda</taxon>
        <taxon>Crustacea</taxon>
        <taxon>Branchiopoda</taxon>
        <taxon>Diplostraca</taxon>
        <taxon>Cladocera</taxon>
        <taxon>Anomopoda</taxon>
        <taxon>Daphniidae</taxon>
        <taxon>Daphnia</taxon>
    </lineage>
</organism>
<accession>E9H138</accession>
<dbReference type="KEGG" id="dpx:DAPPUDRAFT_307232"/>
<reference evidence="1 3" key="1">
    <citation type="journal article" date="2011" name="Science">
        <title>The ecoresponsive genome of Daphnia pulex.</title>
        <authorList>
            <person name="Colbourne J.K."/>
            <person name="Pfrender M.E."/>
            <person name="Gilbert D."/>
            <person name="Thomas W.K."/>
            <person name="Tucker A."/>
            <person name="Oakley T.H."/>
            <person name="Tokishita S."/>
            <person name="Aerts A."/>
            <person name="Arnold G.J."/>
            <person name="Basu M.K."/>
            <person name="Bauer D.J."/>
            <person name="Caceres C.E."/>
            <person name="Carmel L."/>
            <person name="Casola C."/>
            <person name="Choi J.H."/>
            <person name="Detter J.C."/>
            <person name="Dong Q."/>
            <person name="Dusheyko S."/>
            <person name="Eads B.D."/>
            <person name="Frohlich T."/>
            <person name="Geiler-Samerotte K.A."/>
            <person name="Gerlach D."/>
            <person name="Hatcher P."/>
            <person name="Jogdeo S."/>
            <person name="Krijgsveld J."/>
            <person name="Kriventseva E.V."/>
            <person name="Kultz D."/>
            <person name="Laforsch C."/>
            <person name="Lindquist E."/>
            <person name="Lopez J."/>
            <person name="Manak J.R."/>
            <person name="Muller J."/>
            <person name="Pangilinan J."/>
            <person name="Patwardhan R.P."/>
            <person name="Pitluck S."/>
            <person name="Pritham E.J."/>
            <person name="Rechtsteiner A."/>
            <person name="Rho M."/>
            <person name="Rogozin I.B."/>
            <person name="Sakarya O."/>
            <person name="Salamov A."/>
            <person name="Schaack S."/>
            <person name="Shapiro H."/>
            <person name="Shiga Y."/>
            <person name="Skalitzky C."/>
            <person name="Smith Z."/>
            <person name="Souvorov A."/>
            <person name="Sung W."/>
            <person name="Tang Z."/>
            <person name="Tsuchiya D."/>
            <person name="Tu H."/>
            <person name="Vos H."/>
            <person name="Wang M."/>
            <person name="Wolf Y.I."/>
            <person name="Yamagata H."/>
            <person name="Yamada T."/>
            <person name="Ye Y."/>
            <person name="Shaw J.R."/>
            <person name="Andrews J."/>
            <person name="Crease T.J."/>
            <person name="Tang H."/>
            <person name="Lucas S.M."/>
            <person name="Robertson H.M."/>
            <person name="Bork P."/>
            <person name="Koonin E.V."/>
            <person name="Zdobnov E.M."/>
            <person name="Grigoriev I.V."/>
            <person name="Lynch M."/>
            <person name="Boore J.L."/>
        </authorList>
    </citation>
    <scope>NUCLEOTIDE SEQUENCE [LARGE SCALE GENOMIC DNA]</scope>
</reference>
<dbReference type="PANTHER" id="PTHR23263:SF124">
    <property type="entry name" value="SMALL PROLINE-RICH PROTEIN 3"/>
    <property type="match status" value="1"/>
</dbReference>